<dbReference type="EMBL" id="MRCB01000012">
    <property type="protein sequence ID" value="OKH22819.1"/>
    <property type="molecule type" value="Genomic_DNA"/>
</dbReference>
<keyword evidence="2" id="KW-0378">Hydrolase</keyword>
<dbReference type="InterPro" id="IPR003140">
    <property type="entry name" value="PLipase/COase/thioEstase"/>
</dbReference>
<dbReference type="Gene3D" id="3.40.50.1820">
    <property type="entry name" value="alpha/beta hydrolase"/>
    <property type="match status" value="1"/>
</dbReference>
<comment type="caution">
    <text evidence="4">The sequence shown here is derived from an EMBL/GenBank/DDBJ whole genome shotgun (WGS) entry which is preliminary data.</text>
</comment>
<dbReference type="PANTHER" id="PTHR10655:SF17">
    <property type="entry name" value="LYSOPHOSPHOLIPASE-LIKE PROTEIN 1"/>
    <property type="match status" value="1"/>
</dbReference>
<dbReference type="RefSeq" id="WP_073599787.1">
    <property type="nucleotide sequence ID" value="NZ_MRCB01000012.1"/>
</dbReference>
<accession>A0A1U7HGX5</accession>
<dbReference type="PANTHER" id="PTHR10655">
    <property type="entry name" value="LYSOPHOSPHOLIPASE-RELATED"/>
    <property type="match status" value="1"/>
</dbReference>
<dbReference type="SUPFAM" id="SSF53474">
    <property type="entry name" value="alpha/beta-Hydrolases"/>
    <property type="match status" value="1"/>
</dbReference>
<evidence type="ECO:0000259" key="3">
    <source>
        <dbReference type="Pfam" id="PF02230"/>
    </source>
</evidence>
<dbReference type="InterPro" id="IPR050565">
    <property type="entry name" value="LYPA1-2/EST-like"/>
</dbReference>
<dbReference type="GO" id="GO:0016787">
    <property type="term" value="F:hydrolase activity"/>
    <property type="evidence" value="ECO:0007669"/>
    <property type="project" value="UniProtKB-KW"/>
</dbReference>
<dbReference type="AlphaFoldDB" id="A0A1U7HGX5"/>
<reference evidence="4 5" key="1">
    <citation type="submission" date="2016-11" db="EMBL/GenBank/DDBJ databases">
        <title>Draft Genome Sequences of Nine Cyanobacterial Strains from Diverse Habitats.</title>
        <authorList>
            <person name="Zhu T."/>
            <person name="Hou S."/>
            <person name="Lu X."/>
            <person name="Hess W.R."/>
        </authorList>
    </citation>
    <scope>NUCLEOTIDE SEQUENCE [LARGE SCALE GENOMIC DNA]</scope>
    <source>
        <strain evidence="4 5">NIES-593</strain>
    </source>
</reference>
<dbReference type="OrthoDB" id="9801763at2"/>
<evidence type="ECO:0000256" key="2">
    <source>
        <dbReference type="ARBA" id="ARBA00022801"/>
    </source>
</evidence>
<dbReference type="Pfam" id="PF02230">
    <property type="entry name" value="Abhydrolase_2"/>
    <property type="match status" value="1"/>
</dbReference>
<feature type="domain" description="Phospholipase/carboxylesterase/thioesterase" evidence="3">
    <location>
        <begin position="13"/>
        <end position="199"/>
    </location>
</feature>
<dbReference type="STRING" id="1921803.NIES593_11920"/>
<evidence type="ECO:0000256" key="1">
    <source>
        <dbReference type="ARBA" id="ARBA00006499"/>
    </source>
</evidence>
<protein>
    <submittedName>
        <fullName evidence="4">Serine esterase</fullName>
    </submittedName>
</protein>
<name>A0A1U7HGX5_9CYAN</name>
<organism evidence="4 5">
    <name type="scientific">Hydrococcus rivularis NIES-593</name>
    <dbReference type="NCBI Taxonomy" id="1921803"/>
    <lineage>
        <taxon>Bacteria</taxon>
        <taxon>Bacillati</taxon>
        <taxon>Cyanobacteriota</taxon>
        <taxon>Cyanophyceae</taxon>
        <taxon>Pleurocapsales</taxon>
        <taxon>Hydrococcaceae</taxon>
        <taxon>Hydrococcus</taxon>
    </lineage>
</organism>
<comment type="similarity">
    <text evidence="1">Belongs to the AB hydrolase superfamily. AB hydrolase 2 family.</text>
</comment>
<gene>
    <name evidence="4" type="ORF">NIES593_11920</name>
</gene>
<sequence>MSLEAISIPPASGNPPTHLFIALHGWGADARDLAPLASMFNLPDYQFLFPNAPFPHPQVPGGKAWYALETEDYAGILESRQMLFDWLVSLESETGVPLERTILSGFSQGGAMILDIGLNLPVAGLCSMSGYLHAKPQASNSPLPPILIVHGRQDPIVPVQAARQARDELTAIGATVEYHEFDMGHEIRPAVLDLLQQFILARH</sequence>
<proteinExistence type="inferred from homology"/>
<dbReference type="Proteomes" id="UP000186868">
    <property type="component" value="Unassembled WGS sequence"/>
</dbReference>
<evidence type="ECO:0000313" key="4">
    <source>
        <dbReference type="EMBL" id="OKH22819.1"/>
    </source>
</evidence>
<keyword evidence="5" id="KW-1185">Reference proteome</keyword>
<evidence type="ECO:0000313" key="5">
    <source>
        <dbReference type="Proteomes" id="UP000186868"/>
    </source>
</evidence>
<dbReference type="InterPro" id="IPR029058">
    <property type="entry name" value="AB_hydrolase_fold"/>
</dbReference>